<dbReference type="Pfam" id="PF07495">
    <property type="entry name" value="Y_Y_Y"/>
    <property type="match status" value="1"/>
</dbReference>
<keyword evidence="8" id="KW-0902">Two-component regulatory system</keyword>
<name>A0A2N3IDZ0_9BACT</name>
<dbReference type="InterPro" id="IPR036890">
    <property type="entry name" value="HATPase_C_sf"/>
</dbReference>
<accession>A0A2N3IDZ0</accession>
<proteinExistence type="predicted"/>
<dbReference type="InterPro" id="IPR013783">
    <property type="entry name" value="Ig-like_fold"/>
</dbReference>
<dbReference type="InterPro" id="IPR005467">
    <property type="entry name" value="His_kinase_dom"/>
</dbReference>
<dbReference type="PROSITE" id="PS50110">
    <property type="entry name" value="RESPONSE_REGULATORY"/>
    <property type="match status" value="1"/>
</dbReference>
<dbReference type="SUPFAM" id="SSF55874">
    <property type="entry name" value="ATPase domain of HSP90 chaperone/DNA topoisomerase II/histidine kinase"/>
    <property type="match status" value="1"/>
</dbReference>
<dbReference type="InterPro" id="IPR009057">
    <property type="entry name" value="Homeodomain-like_sf"/>
</dbReference>
<evidence type="ECO:0000256" key="7">
    <source>
        <dbReference type="ARBA" id="ARBA00022840"/>
    </source>
</evidence>
<dbReference type="PANTHER" id="PTHR43547">
    <property type="entry name" value="TWO-COMPONENT HISTIDINE KINASE"/>
    <property type="match status" value="1"/>
</dbReference>
<evidence type="ECO:0000256" key="8">
    <source>
        <dbReference type="ARBA" id="ARBA00023012"/>
    </source>
</evidence>
<dbReference type="PRINTS" id="PR00344">
    <property type="entry name" value="BCTRLSENSOR"/>
</dbReference>
<dbReference type="PANTHER" id="PTHR43547:SF2">
    <property type="entry name" value="HYBRID SIGNAL TRANSDUCTION HISTIDINE KINASE C"/>
    <property type="match status" value="1"/>
</dbReference>
<dbReference type="InterPro" id="IPR018060">
    <property type="entry name" value="HTH_AraC"/>
</dbReference>
<evidence type="ECO:0000256" key="3">
    <source>
        <dbReference type="ARBA" id="ARBA00022553"/>
    </source>
</evidence>
<dbReference type="InterPro" id="IPR001789">
    <property type="entry name" value="Sig_transdc_resp-reg_receiver"/>
</dbReference>
<dbReference type="SUPFAM" id="SSF52172">
    <property type="entry name" value="CheY-like"/>
    <property type="match status" value="1"/>
</dbReference>
<evidence type="ECO:0000313" key="18">
    <source>
        <dbReference type="Proteomes" id="UP000233618"/>
    </source>
</evidence>
<dbReference type="Pfam" id="PF12833">
    <property type="entry name" value="HTH_18"/>
    <property type="match status" value="1"/>
</dbReference>
<dbReference type="Gene3D" id="3.30.565.10">
    <property type="entry name" value="Histidine kinase-like ATPase, C-terminal domain"/>
    <property type="match status" value="1"/>
</dbReference>
<evidence type="ECO:0000259" key="14">
    <source>
        <dbReference type="PROSITE" id="PS01124"/>
    </source>
</evidence>
<dbReference type="GO" id="GO:0000155">
    <property type="term" value="F:phosphorelay sensor kinase activity"/>
    <property type="evidence" value="ECO:0007669"/>
    <property type="project" value="InterPro"/>
</dbReference>
<dbReference type="SMART" id="SM00342">
    <property type="entry name" value="HTH_ARAC"/>
    <property type="match status" value="1"/>
</dbReference>
<feature type="modified residue" description="4-aspartylphosphate" evidence="12">
    <location>
        <position position="1155"/>
    </location>
</feature>
<dbReference type="Gene3D" id="1.10.10.60">
    <property type="entry name" value="Homeodomain-like"/>
    <property type="match status" value="1"/>
</dbReference>
<dbReference type="CDD" id="cd17574">
    <property type="entry name" value="REC_OmpR"/>
    <property type="match status" value="1"/>
</dbReference>
<keyword evidence="11" id="KW-0804">Transcription</keyword>
<dbReference type="PROSITE" id="PS00041">
    <property type="entry name" value="HTH_ARAC_FAMILY_1"/>
    <property type="match status" value="1"/>
</dbReference>
<keyword evidence="4" id="KW-0808">Transferase</keyword>
<dbReference type="SUPFAM" id="SSF47384">
    <property type="entry name" value="Homodimeric domain of signal transducing histidine kinase"/>
    <property type="match status" value="1"/>
</dbReference>
<dbReference type="Pfam" id="PF02518">
    <property type="entry name" value="HATPase_c"/>
    <property type="match status" value="1"/>
</dbReference>
<dbReference type="FunFam" id="1.10.287.130:FF:000045">
    <property type="entry name" value="Two-component system sensor histidine kinase/response regulator"/>
    <property type="match status" value="1"/>
</dbReference>
<dbReference type="CDD" id="cd00082">
    <property type="entry name" value="HisKA"/>
    <property type="match status" value="1"/>
</dbReference>
<evidence type="ECO:0000256" key="11">
    <source>
        <dbReference type="ARBA" id="ARBA00023163"/>
    </source>
</evidence>
<keyword evidence="7" id="KW-0067">ATP-binding</keyword>
<dbReference type="FunFam" id="3.30.565.10:FF:000037">
    <property type="entry name" value="Hybrid sensor histidine kinase/response regulator"/>
    <property type="match status" value="1"/>
</dbReference>
<dbReference type="InterPro" id="IPR036097">
    <property type="entry name" value="HisK_dim/P_sf"/>
</dbReference>
<dbReference type="GO" id="GO:0043565">
    <property type="term" value="F:sequence-specific DNA binding"/>
    <property type="evidence" value="ECO:0007669"/>
    <property type="project" value="InterPro"/>
</dbReference>
<organism evidence="17 18">
    <name type="scientific">Labilibaculum manganireducens</name>
    <dbReference type="NCBI Taxonomy" id="1940525"/>
    <lineage>
        <taxon>Bacteria</taxon>
        <taxon>Pseudomonadati</taxon>
        <taxon>Bacteroidota</taxon>
        <taxon>Bacteroidia</taxon>
        <taxon>Marinilabiliales</taxon>
        <taxon>Marinifilaceae</taxon>
        <taxon>Labilibaculum</taxon>
    </lineage>
</organism>
<dbReference type="EMBL" id="MVDE01000004">
    <property type="protein sequence ID" value="PKQ68473.1"/>
    <property type="molecule type" value="Genomic_DNA"/>
</dbReference>
<dbReference type="Pfam" id="PF07494">
    <property type="entry name" value="Reg_prop"/>
    <property type="match status" value="5"/>
</dbReference>
<comment type="caution">
    <text evidence="17">The sequence shown here is derived from an EMBL/GenBank/DDBJ whole genome shotgun (WGS) entry which is preliminary data.</text>
</comment>
<keyword evidence="3 12" id="KW-0597">Phosphoprotein</keyword>
<dbReference type="SMART" id="SM00387">
    <property type="entry name" value="HATPase_c"/>
    <property type="match status" value="1"/>
</dbReference>
<dbReference type="SUPFAM" id="SSF46689">
    <property type="entry name" value="Homeodomain-like"/>
    <property type="match status" value="1"/>
</dbReference>
<dbReference type="PROSITE" id="PS50109">
    <property type="entry name" value="HIS_KIN"/>
    <property type="match status" value="1"/>
</dbReference>
<dbReference type="RefSeq" id="WP_101308635.1">
    <property type="nucleotide sequence ID" value="NZ_MVDE01000004.1"/>
</dbReference>
<protein>
    <recommendedName>
        <fullName evidence="2">histidine kinase</fullName>
        <ecNumber evidence="2">2.7.13.3</ecNumber>
    </recommendedName>
</protein>
<dbReference type="InterPro" id="IPR011047">
    <property type="entry name" value="Quinoprotein_ADH-like_sf"/>
</dbReference>
<dbReference type="SMART" id="SM00388">
    <property type="entry name" value="HisKA"/>
    <property type="match status" value="1"/>
</dbReference>
<dbReference type="Pfam" id="PF00072">
    <property type="entry name" value="Response_reg"/>
    <property type="match status" value="1"/>
</dbReference>
<dbReference type="EC" id="2.7.13.3" evidence="2"/>
<dbReference type="GO" id="GO:0003700">
    <property type="term" value="F:DNA-binding transcription factor activity"/>
    <property type="evidence" value="ECO:0007669"/>
    <property type="project" value="InterPro"/>
</dbReference>
<evidence type="ECO:0000256" key="9">
    <source>
        <dbReference type="ARBA" id="ARBA00023015"/>
    </source>
</evidence>
<dbReference type="Proteomes" id="UP000233618">
    <property type="component" value="Unassembled WGS sequence"/>
</dbReference>
<dbReference type="Gene3D" id="2.130.10.10">
    <property type="entry name" value="YVTN repeat-like/Quinoprotein amine dehydrogenase"/>
    <property type="match status" value="2"/>
</dbReference>
<keyword evidence="13" id="KW-0812">Transmembrane</keyword>
<dbReference type="InterPro" id="IPR011006">
    <property type="entry name" value="CheY-like_superfamily"/>
</dbReference>
<evidence type="ECO:0000256" key="1">
    <source>
        <dbReference type="ARBA" id="ARBA00000085"/>
    </source>
</evidence>
<dbReference type="InterPro" id="IPR003661">
    <property type="entry name" value="HisK_dim/P_dom"/>
</dbReference>
<dbReference type="InterPro" id="IPR011110">
    <property type="entry name" value="Reg_prop"/>
</dbReference>
<dbReference type="InterPro" id="IPR004358">
    <property type="entry name" value="Sig_transdc_His_kin-like_C"/>
</dbReference>
<dbReference type="Pfam" id="PF00512">
    <property type="entry name" value="HisKA"/>
    <property type="match status" value="1"/>
</dbReference>
<dbReference type="Gene3D" id="2.60.40.10">
    <property type="entry name" value="Immunoglobulins"/>
    <property type="match status" value="1"/>
</dbReference>
<evidence type="ECO:0000256" key="13">
    <source>
        <dbReference type="SAM" id="Phobius"/>
    </source>
</evidence>
<evidence type="ECO:0000259" key="16">
    <source>
        <dbReference type="PROSITE" id="PS50110"/>
    </source>
</evidence>
<evidence type="ECO:0000256" key="5">
    <source>
        <dbReference type="ARBA" id="ARBA00022741"/>
    </source>
</evidence>
<dbReference type="GO" id="GO:0005524">
    <property type="term" value="F:ATP binding"/>
    <property type="evidence" value="ECO:0007669"/>
    <property type="project" value="UniProtKB-KW"/>
</dbReference>
<keyword evidence="18" id="KW-1185">Reference proteome</keyword>
<evidence type="ECO:0000259" key="15">
    <source>
        <dbReference type="PROSITE" id="PS50109"/>
    </source>
</evidence>
<keyword evidence="13" id="KW-0472">Membrane</keyword>
<dbReference type="InterPro" id="IPR018062">
    <property type="entry name" value="HTH_AraC-typ_CS"/>
</dbReference>
<feature type="domain" description="HTH araC/xylS-type" evidence="14">
    <location>
        <begin position="1254"/>
        <end position="1353"/>
    </location>
</feature>
<keyword evidence="5" id="KW-0547">Nucleotide-binding</keyword>
<gene>
    <name evidence="17" type="ORF">BZG01_04475</name>
</gene>
<evidence type="ECO:0000256" key="10">
    <source>
        <dbReference type="ARBA" id="ARBA00023125"/>
    </source>
</evidence>
<evidence type="ECO:0000256" key="12">
    <source>
        <dbReference type="PROSITE-ProRule" id="PRU00169"/>
    </source>
</evidence>
<keyword evidence="10" id="KW-0238">DNA-binding</keyword>
<dbReference type="Gene3D" id="3.40.50.2300">
    <property type="match status" value="1"/>
</dbReference>
<feature type="transmembrane region" description="Helical" evidence="13">
    <location>
        <begin position="785"/>
        <end position="806"/>
    </location>
</feature>
<evidence type="ECO:0000313" key="17">
    <source>
        <dbReference type="EMBL" id="PKQ68473.1"/>
    </source>
</evidence>
<feature type="domain" description="Response regulatory" evidence="16">
    <location>
        <begin position="1107"/>
        <end position="1222"/>
    </location>
</feature>
<dbReference type="PROSITE" id="PS01124">
    <property type="entry name" value="HTH_ARAC_FAMILY_2"/>
    <property type="match status" value="1"/>
</dbReference>
<dbReference type="InterPro" id="IPR015943">
    <property type="entry name" value="WD40/YVTN_repeat-like_dom_sf"/>
</dbReference>
<keyword evidence="13" id="KW-1133">Transmembrane helix</keyword>
<keyword evidence="9" id="KW-0805">Transcription regulation</keyword>
<keyword evidence="6" id="KW-0418">Kinase</keyword>
<evidence type="ECO:0000256" key="6">
    <source>
        <dbReference type="ARBA" id="ARBA00022777"/>
    </source>
</evidence>
<dbReference type="SUPFAM" id="SSF50998">
    <property type="entry name" value="Quinoprotein alcohol dehydrogenase-like"/>
    <property type="match status" value="1"/>
</dbReference>
<evidence type="ECO:0000256" key="2">
    <source>
        <dbReference type="ARBA" id="ARBA00012438"/>
    </source>
</evidence>
<evidence type="ECO:0000256" key="4">
    <source>
        <dbReference type="ARBA" id="ARBA00022679"/>
    </source>
</evidence>
<reference evidence="17 18" key="1">
    <citation type="journal article" date="2017" name="Front. Microbiol.">
        <title>Labilibaculum manganireducens gen. nov., sp. nov. and Labilibaculum filiforme sp. nov., Novel Bacteroidetes Isolated from Subsurface Sediments of the Baltic Sea.</title>
        <authorList>
            <person name="Vandieken V."/>
            <person name="Marshall I.P."/>
            <person name="Niemann H."/>
            <person name="Engelen B."/>
            <person name="Cypionka H."/>
        </authorList>
    </citation>
    <scope>NUCLEOTIDE SEQUENCE [LARGE SCALE GENOMIC DNA]</scope>
    <source>
        <strain evidence="17 18">59.10-2M</strain>
    </source>
</reference>
<dbReference type="FunFam" id="2.60.40.10:FF:000791">
    <property type="entry name" value="Two-component system sensor histidine kinase/response regulator"/>
    <property type="match status" value="1"/>
</dbReference>
<comment type="catalytic activity">
    <reaction evidence="1">
        <text>ATP + protein L-histidine = ADP + protein N-phospho-L-histidine.</text>
        <dbReference type="EC" id="2.7.13.3"/>
    </reaction>
</comment>
<dbReference type="SMART" id="SM00448">
    <property type="entry name" value="REC"/>
    <property type="match status" value="1"/>
</dbReference>
<dbReference type="Gene3D" id="1.10.287.130">
    <property type="match status" value="1"/>
</dbReference>
<dbReference type="InterPro" id="IPR003594">
    <property type="entry name" value="HATPase_dom"/>
</dbReference>
<sequence length="1353" mass="156678">MKQLSLHQKKWRIKHILLIIIIFLHIAIPSNAQKIKTPLEFTHYTTKDGLQSAYIKSIVQDSDGFIWVADRNDVLRFDGENFSKFPAYDASGKQTKLYCQKLFVTSDSILLGRTNLKEFYYFDSKTECFLPYKLLNDLNPIQEIATSSKGFWIKKSNKIFFLDPKNGYIENILHKLQIKQTPENANLYTVSVNNKWLVFNSENQLYCYNLENEELITHTFSSEENLIQYELLFLDSKQNIWLSSFYSGILKFNLKSKKCIHFSKSKNGNCHLPSNFIHSFSEDQLGRIWIGTEYGLAVYDNELEKMSIYNHQFSNPKGLNSDPIYDTYCDKHGNIWLGTYFGGINLWSNNKTFFQKWTPGLGEGQIKGDVVRCITEDNTGNLWIGLEDKGLNKYSRLTGKVTHFTDKYNNRLSYNNLHDIIFIDDTNELWIATYTGGINVLNVQTNKFHYFNRENTPELFVNDICMFEKYGDSIYIATYSGILIYSLKDKTFRKLKPNRINNIVVSSICKTKDALWFSALNLIYKYVPESDSLSIFDKFPELHGINFVKTDSKNKIWVGDCYDGLFCYNKEQDSLSHFYLENGFPANWIYSMEEGSDGWIWVGTDKGLVKFLPDSAKSIVYDNNSGIPIEQFNYNTSFTDSKANIYFGGNGGMISFNKDADPPKLQKLSIVFTGVKLFNKLLKPGDLKNFDQSINKLEKLILKHDQNIITLEFSALSYASNEKCKYSYYLDGFEKNWNEISNRNSVTYTNLNPGKYTFKVKVFKDDYIVEYGKRELQIIVLPPFWLTWWAYTIYFAIGVVLIFSIFRVGKNLEKSKFSAEFEHREKLHNEEIHKIKMNFFTNISHELKTPLMLILGPINKILEKQKISPVVRRDLNNVEQNAERLYTLTNQLLEFQKIENSKEMLRVSNCDPTLFFNEISSSFESLAESRSILFQTDFPKEGEKIWIDLDKIDKIIFNLLSNAFKFTHEGGKITLSIQLIKRFPSLNSCFDLLITVKDSGRGIHPEELDKIFERYYQAKENSNGSGIGLAYVKSLVTIHRGTINVDSIVNTGTSFTVKIPINKTDYTENEFNTAPDQFIPHKEIPILQINKRKSNSIDMDILSKKPHILIVEDNIELLDFLKEALEENFRITTAIHGVDALEKLEKITPELIVSDIMMPQMDGIQLTVQLKTNLKYSHIPIILLTSRSGTKNKLEGLQTGADFYIEKPFYPKLLEQNIKNILNTRKNVINKFKTENNVAIEEMTISEPDKIFLERIIAIIRKNISNPELDVMFLIKEMSISRTLLHTKLKNIVGCSSTEFIRSIRLKEAVKLISSKKCNISEAAYETGFSSPQYFSKRFREYFGKSPREYFDI</sequence>
<dbReference type="InterPro" id="IPR011123">
    <property type="entry name" value="Y_Y_Y"/>
</dbReference>
<feature type="domain" description="Histidine kinase" evidence="15">
    <location>
        <begin position="842"/>
        <end position="1063"/>
    </location>
</feature>